<evidence type="ECO:0000313" key="9">
    <source>
        <dbReference type="EMBL" id="MBS0123411.1"/>
    </source>
</evidence>
<name>A0A8J7WCZ7_9RHOB</name>
<gene>
    <name evidence="9" type="ORF">KB874_04640</name>
</gene>
<dbReference type="Pfam" id="PF16822">
    <property type="entry name" value="ALGX"/>
    <property type="match status" value="1"/>
</dbReference>
<keyword evidence="6" id="KW-0016">Alginate biosynthesis</keyword>
<protein>
    <recommendedName>
        <fullName evidence="8">AlgX/AlgJ SGNH hydrolase-like domain-containing protein</fullName>
    </recommendedName>
</protein>
<reference evidence="9" key="1">
    <citation type="submission" date="2021-04" db="EMBL/GenBank/DDBJ databases">
        <authorList>
            <person name="Yoon J."/>
        </authorList>
    </citation>
    <scope>NUCLEOTIDE SEQUENCE</scope>
    <source>
        <strain evidence="9">KMU-90</strain>
    </source>
</reference>
<dbReference type="Proteomes" id="UP000681356">
    <property type="component" value="Unassembled WGS sequence"/>
</dbReference>
<feature type="domain" description="AlgX/AlgJ SGNH hydrolase-like" evidence="8">
    <location>
        <begin position="55"/>
        <end position="299"/>
    </location>
</feature>
<keyword evidence="10" id="KW-1185">Reference proteome</keyword>
<evidence type="ECO:0000259" key="8">
    <source>
        <dbReference type="Pfam" id="PF16822"/>
    </source>
</evidence>
<dbReference type="EMBL" id="JAGTUU010000002">
    <property type="protein sequence ID" value="MBS0123411.1"/>
    <property type="molecule type" value="Genomic_DNA"/>
</dbReference>
<sequence length="430" mass="45345">MRAYRLTGAVLALAALCAGGARAQDTGYGCRDLAGGALPSVEGEAGQFYRIDPDLMTNHRIPDEMIARLARLSEVLEAGGTRLIFLPMPTKALAAPQHLPPVAADLGFDPELAATVHDGMLEAMRAAGIAVVDGRRALRQAGQAAPVFFGPDPRPNPDGQRALAMAAAERIAQTPGFGALPKTRFVTLTGAEQDLPSVMRFRLQQQCRAELPPVRAIVSVSSLAPGAPQPGPGARVVVIGSDMTGAAELNLAGFLQEALGLPAQMITVPGGNALEAMTAYLTSRDFARDRPAYIVWENPVWQSLGQRGDQPLRELIAAAADTCRIALPVAAGIGGQRLMADLSSLQPGGRYTLMLDADSLSPGAAWFHFPAGADMVRSRSIHRGRDAPRSGRFFLPLDGLGALPPRVEVETDAPLGPQPRLMACPEEALQ</sequence>
<accession>A0A8J7WCZ7</accession>
<evidence type="ECO:0000256" key="2">
    <source>
        <dbReference type="ARBA" id="ARBA00005182"/>
    </source>
</evidence>
<feature type="signal peptide" evidence="7">
    <location>
        <begin position="1"/>
        <end position="23"/>
    </location>
</feature>
<dbReference type="UniPathway" id="UPA00286"/>
<keyword evidence="5" id="KW-0574">Periplasm</keyword>
<keyword evidence="3" id="KW-0808">Transferase</keyword>
<dbReference type="InterPro" id="IPR031811">
    <property type="entry name" value="ALGX/ALGJ_SGNH-like"/>
</dbReference>
<dbReference type="GO" id="GO:0042597">
    <property type="term" value="C:periplasmic space"/>
    <property type="evidence" value="ECO:0007669"/>
    <property type="project" value="UniProtKB-SubCell"/>
</dbReference>
<comment type="caution">
    <text evidence="9">The sequence shown here is derived from an EMBL/GenBank/DDBJ whole genome shotgun (WGS) entry which is preliminary data.</text>
</comment>
<comment type="pathway">
    <text evidence="2">Glycan biosynthesis; alginate biosynthesis.</text>
</comment>
<evidence type="ECO:0000256" key="6">
    <source>
        <dbReference type="ARBA" id="ARBA00022841"/>
    </source>
</evidence>
<evidence type="ECO:0000313" key="10">
    <source>
        <dbReference type="Proteomes" id="UP000681356"/>
    </source>
</evidence>
<evidence type="ECO:0000256" key="1">
    <source>
        <dbReference type="ARBA" id="ARBA00004418"/>
    </source>
</evidence>
<organism evidence="9 10">
    <name type="scientific">Thetidibacter halocola</name>
    <dbReference type="NCBI Taxonomy" id="2827239"/>
    <lineage>
        <taxon>Bacteria</taxon>
        <taxon>Pseudomonadati</taxon>
        <taxon>Pseudomonadota</taxon>
        <taxon>Alphaproteobacteria</taxon>
        <taxon>Rhodobacterales</taxon>
        <taxon>Roseobacteraceae</taxon>
        <taxon>Thetidibacter</taxon>
    </lineage>
</organism>
<feature type="chain" id="PRO_5035329719" description="AlgX/AlgJ SGNH hydrolase-like domain-containing protein" evidence="7">
    <location>
        <begin position="24"/>
        <end position="430"/>
    </location>
</feature>
<dbReference type="GO" id="GO:0016740">
    <property type="term" value="F:transferase activity"/>
    <property type="evidence" value="ECO:0007669"/>
    <property type="project" value="UniProtKB-KW"/>
</dbReference>
<evidence type="ECO:0000256" key="3">
    <source>
        <dbReference type="ARBA" id="ARBA00022679"/>
    </source>
</evidence>
<keyword evidence="4 7" id="KW-0732">Signal</keyword>
<evidence type="ECO:0000256" key="7">
    <source>
        <dbReference type="SAM" id="SignalP"/>
    </source>
</evidence>
<proteinExistence type="predicted"/>
<evidence type="ECO:0000256" key="4">
    <source>
        <dbReference type="ARBA" id="ARBA00022729"/>
    </source>
</evidence>
<dbReference type="GO" id="GO:0042121">
    <property type="term" value="P:alginic acid biosynthetic process"/>
    <property type="evidence" value="ECO:0007669"/>
    <property type="project" value="UniProtKB-UniPathway"/>
</dbReference>
<comment type="subcellular location">
    <subcellularLocation>
        <location evidence="1">Periplasm</location>
    </subcellularLocation>
</comment>
<dbReference type="AlphaFoldDB" id="A0A8J7WCZ7"/>
<evidence type="ECO:0000256" key="5">
    <source>
        <dbReference type="ARBA" id="ARBA00022764"/>
    </source>
</evidence>